<feature type="transmembrane region" description="Helical" evidence="2">
    <location>
        <begin position="438"/>
        <end position="460"/>
    </location>
</feature>
<keyword evidence="2" id="KW-0472">Membrane</keyword>
<dbReference type="Gene3D" id="3.60.40.10">
    <property type="entry name" value="PPM-type phosphatase domain"/>
    <property type="match status" value="1"/>
</dbReference>
<evidence type="ECO:0000313" key="5">
    <source>
        <dbReference type="EMBL" id="SDB89276.1"/>
    </source>
</evidence>
<evidence type="ECO:0000259" key="4">
    <source>
        <dbReference type="Pfam" id="PF07228"/>
    </source>
</evidence>
<sequence>MLFARQSILLILLLISSLAHGQVDTLSQQLKKFPANHQKIRYLCDIANSVVSDQPLKAEVYLHRAESLLNKTDSCYFKPLIHFGIVKAYRFQGKLPEALEETDRALGWLKTCGNQRIEAELLLAKGGICFRLGKYDNAIEALEKAEKILIKQGSDKELASAYNLLGGVQWARGNYPGAIKIFLKALRMKERVADSVGIANVSNNIGIIYDDQKDYKNALVWYSRALNIYRIKNNNTGLRNALNNIGVAYKNLKKYDRAIVTLEESMALEKKAGNISGIGFSANNLGEVFFQKGAYPKAVVYFKRAIVLLRESGEESSLPACYVNLGRVNVMMGKNAEAVIYLRDGLAKAEKHENLELQKEASLWLYRVEKKGKSLKSALTHFEIYHSLSDSLNGLQARKQMNELLVQYESDKKENLISSLEREKAFQTVLLDKKRTELLISVVSSLVLLILAIMLLYTYYQKRVAFKALALKNREIEEKNEEISVQHYEIFRTNLRLTDSITYAKTIQNALLAPIASIKEYYSDFFYLNRPKDIVSGDFVWVAFRQNKMMLVAVDCTGHGVPGAFMSVLAISHLNQFFIEATSLDPAWFASRMRDKIVANLHQHGKVNDSHDGLALAIAVIDRDTLQLDYAGAGMDSLIVRKERSSFVSHKIKGNRTSIGYIPSTSDYNTTTTTLLSGDRLFLYSDGFADQLGEKTGRKLLFTGFEKLLLNSSGLPLQDQYLLLEQEYDNWKGTKEQVDDMMVFGLLI</sequence>
<dbReference type="PROSITE" id="PS50005">
    <property type="entry name" value="TPR"/>
    <property type="match status" value="4"/>
</dbReference>
<evidence type="ECO:0000256" key="1">
    <source>
        <dbReference type="PROSITE-ProRule" id="PRU00339"/>
    </source>
</evidence>
<feature type="chain" id="PRO_5011528641" evidence="3">
    <location>
        <begin position="22"/>
        <end position="748"/>
    </location>
</feature>
<dbReference type="InterPro" id="IPR001932">
    <property type="entry name" value="PPM-type_phosphatase-like_dom"/>
</dbReference>
<dbReference type="InterPro" id="IPR036457">
    <property type="entry name" value="PPM-type-like_dom_sf"/>
</dbReference>
<dbReference type="RefSeq" id="WP_092435615.1">
    <property type="nucleotide sequence ID" value="NZ_FMYP01000007.1"/>
</dbReference>
<accession>A0A1G6H754</accession>
<name>A0A1G6H754_9BACT</name>
<dbReference type="AlphaFoldDB" id="A0A1G6H754"/>
<dbReference type="Pfam" id="PF07228">
    <property type="entry name" value="SpoIIE"/>
    <property type="match status" value="1"/>
</dbReference>
<dbReference type="SUPFAM" id="SSF81606">
    <property type="entry name" value="PP2C-like"/>
    <property type="match status" value="1"/>
</dbReference>
<keyword evidence="1" id="KW-0802">TPR repeat</keyword>
<evidence type="ECO:0000313" key="6">
    <source>
        <dbReference type="Proteomes" id="UP000199452"/>
    </source>
</evidence>
<feature type="repeat" description="TPR" evidence="1">
    <location>
        <begin position="159"/>
        <end position="192"/>
    </location>
</feature>
<dbReference type="Pfam" id="PF13181">
    <property type="entry name" value="TPR_8"/>
    <property type="match status" value="2"/>
</dbReference>
<dbReference type="PANTHER" id="PTHR10098">
    <property type="entry name" value="RAPSYN-RELATED"/>
    <property type="match status" value="1"/>
</dbReference>
<dbReference type="Proteomes" id="UP000199452">
    <property type="component" value="Unassembled WGS sequence"/>
</dbReference>
<dbReference type="OrthoDB" id="9763484at2"/>
<feature type="repeat" description="TPR" evidence="1">
    <location>
        <begin position="199"/>
        <end position="232"/>
    </location>
</feature>
<dbReference type="InterPro" id="IPR019734">
    <property type="entry name" value="TPR_rpt"/>
</dbReference>
<organism evidence="5 6">
    <name type="scientific">Williamwhitmania taraxaci</name>
    <dbReference type="NCBI Taxonomy" id="1640674"/>
    <lineage>
        <taxon>Bacteria</taxon>
        <taxon>Pseudomonadati</taxon>
        <taxon>Bacteroidota</taxon>
        <taxon>Bacteroidia</taxon>
        <taxon>Bacteroidales</taxon>
        <taxon>Williamwhitmaniaceae</taxon>
        <taxon>Williamwhitmania</taxon>
    </lineage>
</organism>
<dbReference type="STRING" id="1640674.SAMN05216323_100710"/>
<keyword evidence="6" id="KW-1185">Reference proteome</keyword>
<keyword evidence="2" id="KW-0812">Transmembrane</keyword>
<dbReference type="EMBL" id="FMYP01000007">
    <property type="protein sequence ID" value="SDB89276.1"/>
    <property type="molecule type" value="Genomic_DNA"/>
</dbReference>
<feature type="repeat" description="TPR" evidence="1">
    <location>
        <begin position="239"/>
        <end position="272"/>
    </location>
</feature>
<dbReference type="InterPro" id="IPR011990">
    <property type="entry name" value="TPR-like_helical_dom_sf"/>
</dbReference>
<feature type="domain" description="PPM-type phosphatase" evidence="4">
    <location>
        <begin position="547"/>
        <end position="744"/>
    </location>
</feature>
<dbReference type="Pfam" id="PF13424">
    <property type="entry name" value="TPR_12"/>
    <property type="match status" value="2"/>
</dbReference>
<feature type="signal peptide" evidence="3">
    <location>
        <begin position="1"/>
        <end position="21"/>
    </location>
</feature>
<reference evidence="5 6" key="1">
    <citation type="submission" date="2016-09" db="EMBL/GenBank/DDBJ databases">
        <authorList>
            <person name="Capua I."/>
            <person name="De Benedictis P."/>
            <person name="Joannis T."/>
            <person name="Lombin L.H."/>
            <person name="Cattoli G."/>
        </authorList>
    </citation>
    <scope>NUCLEOTIDE SEQUENCE [LARGE SCALE GENOMIC DNA]</scope>
    <source>
        <strain evidence="5 6">A7P-90m</strain>
    </source>
</reference>
<dbReference type="SUPFAM" id="SSF48452">
    <property type="entry name" value="TPR-like"/>
    <property type="match status" value="2"/>
</dbReference>
<dbReference type="Gene3D" id="1.25.40.10">
    <property type="entry name" value="Tetratricopeptide repeat domain"/>
    <property type="match status" value="3"/>
</dbReference>
<dbReference type="PANTHER" id="PTHR10098:SF108">
    <property type="entry name" value="TETRATRICOPEPTIDE REPEAT PROTEIN 28"/>
    <property type="match status" value="1"/>
</dbReference>
<protein>
    <submittedName>
        <fullName evidence="5">Serine phosphatase RsbU, regulator of sigma subunit</fullName>
    </submittedName>
</protein>
<keyword evidence="3" id="KW-0732">Signal</keyword>
<evidence type="ECO:0000256" key="2">
    <source>
        <dbReference type="SAM" id="Phobius"/>
    </source>
</evidence>
<evidence type="ECO:0000256" key="3">
    <source>
        <dbReference type="SAM" id="SignalP"/>
    </source>
</evidence>
<dbReference type="SMART" id="SM00028">
    <property type="entry name" value="TPR"/>
    <property type="match status" value="6"/>
</dbReference>
<feature type="repeat" description="TPR" evidence="1">
    <location>
        <begin position="279"/>
        <end position="312"/>
    </location>
</feature>
<proteinExistence type="predicted"/>
<keyword evidence="2" id="KW-1133">Transmembrane helix</keyword>
<gene>
    <name evidence="5" type="ORF">SAMN05216323_100710</name>
</gene>